<name>A0A1V8M2L7_9GAMM</name>
<organism evidence="2 3">
    <name type="scientific">Methyloprofundus sedimenti</name>
    <dbReference type="NCBI Taxonomy" id="1420851"/>
    <lineage>
        <taxon>Bacteria</taxon>
        <taxon>Pseudomonadati</taxon>
        <taxon>Pseudomonadota</taxon>
        <taxon>Gammaproteobacteria</taxon>
        <taxon>Methylococcales</taxon>
        <taxon>Methylococcaceae</taxon>
        <taxon>Methyloprofundus</taxon>
    </lineage>
</organism>
<comment type="caution">
    <text evidence="2">The sequence shown here is derived from an EMBL/GenBank/DDBJ whole genome shotgun (WGS) entry which is preliminary data.</text>
</comment>
<proteinExistence type="predicted"/>
<gene>
    <name evidence="2" type="ORF">AU255_16600</name>
</gene>
<evidence type="ECO:0000313" key="3">
    <source>
        <dbReference type="Proteomes" id="UP000191980"/>
    </source>
</evidence>
<dbReference type="InterPro" id="IPR037049">
    <property type="entry name" value="DUF1214_C_sf"/>
</dbReference>
<dbReference type="STRING" id="1420851.AU255_16600"/>
<dbReference type="Proteomes" id="UP000191980">
    <property type="component" value="Unassembled WGS sequence"/>
</dbReference>
<protein>
    <recommendedName>
        <fullName evidence="1">DUF1214 domain-containing protein</fullName>
    </recommendedName>
</protein>
<feature type="domain" description="DUF1214" evidence="1">
    <location>
        <begin position="1"/>
        <end position="83"/>
    </location>
</feature>
<dbReference type="Pfam" id="PF06742">
    <property type="entry name" value="DUF1214"/>
    <property type="match status" value="1"/>
</dbReference>
<evidence type="ECO:0000259" key="1">
    <source>
        <dbReference type="Pfam" id="PF06742"/>
    </source>
</evidence>
<dbReference type="SUPFAM" id="SSF160935">
    <property type="entry name" value="VPA0735-like"/>
    <property type="match status" value="1"/>
</dbReference>
<keyword evidence="3" id="KW-1185">Reference proteome</keyword>
<dbReference type="EMBL" id="LPUF01000003">
    <property type="protein sequence ID" value="OQK15810.1"/>
    <property type="molecule type" value="Genomic_DNA"/>
</dbReference>
<dbReference type="PANTHER" id="PTHR36509">
    <property type="entry name" value="BLL3101 PROTEIN"/>
    <property type="match status" value="1"/>
</dbReference>
<dbReference type="InterPro" id="IPR010621">
    <property type="entry name" value="DUF1214"/>
</dbReference>
<dbReference type="Gene3D" id="2.60.120.600">
    <property type="entry name" value="Domain of unknown function DUF1214, C-terminal domain"/>
    <property type="match status" value="1"/>
</dbReference>
<evidence type="ECO:0000313" key="2">
    <source>
        <dbReference type="EMBL" id="OQK15810.1"/>
    </source>
</evidence>
<reference evidence="2 3" key="1">
    <citation type="submission" date="2015-12" db="EMBL/GenBank/DDBJ databases">
        <authorList>
            <person name="Shamseldin A."/>
            <person name="Moawad H."/>
            <person name="Abd El-Rahim W.M."/>
            <person name="Sadowsky M.J."/>
        </authorList>
    </citation>
    <scope>NUCLEOTIDE SEQUENCE [LARGE SCALE GENOMIC DNA]</scope>
    <source>
        <strain evidence="2 3">WF1</strain>
    </source>
</reference>
<dbReference type="AlphaFoldDB" id="A0A1V8M2L7"/>
<sequence length="102" mass="11741">MTLPGPVPANNFWSFMVYDGQTRSMLETDQKLAGLDSNNPSVQPNADGPYIMWFGPKAPKGHEGNWIQKMPSKSYNVLLCLYRREQAWFDQTWKPSDFELVK</sequence>
<accession>A0A1V8M2L7</accession>
<dbReference type="PANTHER" id="PTHR36509:SF3">
    <property type="entry name" value="SIGNAL PEPTIDE PROTEIN"/>
    <property type="match status" value="1"/>
</dbReference>